<evidence type="ECO:0008006" key="4">
    <source>
        <dbReference type="Google" id="ProtNLM"/>
    </source>
</evidence>
<proteinExistence type="predicted"/>
<gene>
    <name evidence="2" type="ORF">KEM09_17460</name>
</gene>
<comment type="caution">
    <text evidence="2">The sequence shown here is derived from an EMBL/GenBank/DDBJ whole genome shotgun (WGS) entry which is preliminary data.</text>
</comment>
<organism evidence="2 3">
    <name type="scientific">Carboxylicivirga mesophila</name>
    <dbReference type="NCBI Taxonomy" id="1166478"/>
    <lineage>
        <taxon>Bacteria</taxon>
        <taxon>Pseudomonadati</taxon>
        <taxon>Bacteroidota</taxon>
        <taxon>Bacteroidia</taxon>
        <taxon>Marinilabiliales</taxon>
        <taxon>Marinilabiliaceae</taxon>
        <taxon>Carboxylicivirga</taxon>
    </lineage>
</organism>
<accession>A0ABS5KDX3</accession>
<dbReference type="Gene3D" id="2.40.160.50">
    <property type="entry name" value="membrane protein fhac: a member of the omp85/tpsb transporter family"/>
    <property type="match status" value="1"/>
</dbReference>
<dbReference type="EMBL" id="JAGUCN010000023">
    <property type="protein sequence ID" value="MBS2213205.1"/>
    <property type="molecule type" value="Genomic_DNA"/>
</dbReference>
<feature type="chain" id="PRO_5046544124" description="Bacterial surface antigen (D15) domain-containing protein" evidence="1">
    <location>
        <begin position="22"/>
        <end position="445"/>
    </location>
</feature>
<keyword evidence="1" id="KW-0732">Signal</keyword>
<keyword evidence="3" id="KW-1185">Reference proteome</keyword>
<sequence length="445" mass="50996">MLKKFTLSLFLFSITAAFALAQTDSSYIKKGFTFGLLPAVSFDADLGFQYGGLTNLYWYGDGSAYPDYNHSLYLEFSKYTAGSTLARLYYDSPSLVRNIRTTADVTWFRDLAMDFYGFNGREAVYNNSWEDDNSIDYKSRVFYRHHRGMFRIMTNFKGSIQADKPSWSWMAGLVFFDFTIGSVDIDRLNKNKDDDELLPPIDGLYDKYVDWGIINTEEAEGGRHAYLKAGLAYDTRDIIANPTKGTWTELFIAHMPAFLSNHSGSYTRINLFHRQYFNLTPKRNLIAAYRIGIQHKLNGTIPFYLLPHMASSVLTSATSQGLGGAKTLRGINRNRLVGNGSLLTNIELRWKMWRTKLFRQDFYLGTNYFVDMGLITQAYKFDKSMVPQNEYDFYFNDEQDRPHFSYGLGLKAALNENFVLSADYGIATNKQDGTSGLYITLNYLF</sequence>
<dbReference type="RefSeq" id="WP_212230245.1">
    <property type="nucleotide sequence ID" value="NZ_JAGUCN010000023.1"/>
</dbReference>
<reference evidence="2 3" key="1">
    <citation type="journal article" date="2014" name="Int. J. Syst. Evol. Microbiol.">
        <title>Carboxylicivirga gen. nov. in the family Marinilabiliaceae with two novel species, Carboxylicivirga mesophila sp. nov. and Carboxylicivirga taeanensis sp. nov., and reclassification of Cytophaga fermentans as Saccharicrinis fermentans gen. nov., comb. nov.</title>
        <authorList>
            <person name="Yang S.H."/>
            <person name="Seo H.S."/>
            <person name="Woo J.H."/>
            <person name="Oh H.M."/>
            <person name="Jang H."/>
            <person name="Lee J.H."/>
            <person name="Kim S.J."/>
            <person name="Kwon K.K."/>
        </authorList>
    </citation>
    <scope>NUCLEOTIDE SEQUENCE [LARGE SCALE GENOMIC DNA]</scope>
    <source>
        <strain evidence="2 3">JCM 18290</strain>
    </source>
</reference>
<feature type="signal peptide" evidence="1">
    <location>
        <begin position="1"/>
        <end position="21"/>
    </location>
</feature>
<evidence type="ECO:0000313" key="2">
    <source>
        <dbReference type="EMBL" id="MBS2213205.1"/>
    </source>
</evidence>
<dbReference type="Proteomes" id="UP000721861">
    <property type="component" value="Unassembled WGS sequence"/>
</dbReference>
<evidence type="ECO:0000313" key="3">
    <source>
        <dbReference type="Proteomes" id="UP000721861"/>
    </source>
</evidence>
<dbReference type="NCBIfam" id="NF047779">
    <property type="entry name" value="Omp85_fam"/>
    <property type="match status" value="1"/>
</dbReference>
<protein>
    <recommendedName>
        <fullName evidence="4">Bacterial surface antigen (D15) domain-containing protein</fullName>
    </recommendedName>
</protein>
<name>A0ABS5KDX3_9BACT</name>
<evidence type="ECO:0000256" key="1">
    <source>
        <dbReference type="SAM" id="SignalP"/>
    </source>
</evidence>